<dbReference type="RefSeq" id="WP_173198519.1">
    <property type="nucleotide sequence ID" value="NZ_JABFCX010000002.1"/>
</dbReference>
<evidence type="ECO:0000256" key="3">
    <source>
        <dbReference type="ARBA" id="ARBA00022448"/>
    </source>
</evidence>
<protein>
    <recommendedName>
        <fullName evidence="7">Glutaredoxin</fullName>
    </recommendedName>
</protein>
<reference evidence="9 10" key="1">
    <citation type="submission" date="2020-05" db="EMBL/GenBank/DDBJ databases">
        <title>Parvularcula mediterraneae sp. nov., isolated from polypropylene straw from shallow seawater of the seashore of Laganas in Zakynthos island, Greece.</title>
        <authorList>
            <person name="Szabo I."/>
            <person name="Al-Omari J."/>
            <person name="Rado J."/>
            <person name="Szerdahelyi G.S."/>
        </authorList>
    </citation>
    <scope>NUCLEOTIDE SEQUENCE [LARGE SCALE GENOMIC DNA]</scope>
    <source>
        <strain evidence="9 10">ZS-1/3</strain>
    </source>
</reference>
<keyword evidence="10" id="KW-1185">Reference proteome</keyword>
<dbReference type="CDD" id="cd03418">
    <property type="entry name" value="GRX_GRXb_1_3_like"/>
    <property type="match status" value="1"/>
</dbReference>
<comment type="caution">
    <text evidence="9">The sequence shown here is derived from an EMBL/GenBank/DDBJ whole genome shotgun (WGS) entry which is preliminary data.</text>
</comment>
<dbReference type="EMBL" id="JABFCX010000002">
    <property type="protein sequence ID" value="NNU16361.1"/>
    <property type="molecule type" value="Genomic_DNA"/>
</dbReference>
<dbReference type="Proteomes" id="UP000536835">
    <property type="component" value="Unassembled WGS sequence"/>
</dbReference>
<dbReference type="AlphaFoldDB" id="A0A7Y3RML4"/>
<evidence type="ECO:0000256" key="2">
    <source>
        <dbReference type="ARBA" id="ARBA00007787"/>
    </source>
</evidence>
<name>A0A7Y3RML4_9PROT</name>
<proteinExistence type="inferred from homology"/>
<evidence type="ECO:0000256" key="1">
    <source>
        <dbReference type="ARBA" id="ARBA00002549"/>
    </source>
</evidence>
<feature type="domain" description="Glutaredoxin" evidence="8">
    <location>
        <begin position="4"/>
        <end position="64"/>
    </location>
</feature>
<dbReference type="GO" id="GO:0045454">
    <property type="term" value="P:cell redox homeostasis"/>
    <property type="evidence" value="ECO:0007669"/>
    <property type="project" value="InterPro"/>
</dbReference>
<evidence type="ECO:0000259" key="8">
    <source>
        <dbReference type="Pfam" id="PF00462"/>
    </source>
</evidence>
<dbReference type="InterPro" id="IPR002109">
    <property type="entry name" value="Glutaredoxin"/>
</dbReference>
<dbReference type="InterPro" id="IPR014025">
    <property type="entry name" value="Glutaredoxin_subgr"/>
</dbReference>
<evidence type="ECO:0000256" key="7">
    <source>
        <dbReference type="RuleBase" id="RU364065"/>
    </source>
</evidence>
<dbReference type="PANTHER" id="PTHR45694">
    <property type="entry name" value="GLUTAREDOXIN 2"/>
    <property type="match status" value="1"/>
</dbReference>
<gene>
    <name evidence="9" type="primary">grxC</name>
    <name evidence="9" type="ORF">HK107_08515</name>
</gene>
<dbReference type="GO" id="GO:0015038">
    <property type="term" value="F:glutathione disulfide oxidoreductase activity"/>
    <property type="evidence" value="ECO:0007669"/>
    <property type="project" value="UniProtKB-UniRule"/>
</dbReference>
<organism evidence="9 10">
    <name type="scientific">Parvularcula mediterranea</name>
    <dbReference type="NCBI Taxonomy" id="2732508"/>
    <lineage>
        <taxon>Bacteria</taxon>
        <taxon>Pseudomonadati</taxon>
        <taxon>Pseudomonadota</taxon>
        <taxon>Alphaproteobacteria</taxon>
        <taxon>Parvularculales</taxon>
        <taxon>Parvularculaceae</taxon>
        <taxon>Parvularcula</taxon>
    </lineage>
</organism>
<evidence type="ECO:0000313" key="10">
    <source>
        <dbReference type="Proteomes" id="UP000536835"/>
    </source>
</evidence>
<evidence type="ECO:0000256" key="5">
    <source>
        <dbReference type="ARBA" id="ARBA00023157"/>
    </source>
</evidence>
<dbReference type="InterPro" id="IPR036249">
    <property type="entry name" value="Thioredoxin-like_sf"/>
</dbReference>
<dbReference type="GO" id="GO:0005737">
    <property type="term" value="C:cytoplasm"/>
    <property type="evidence" value="ECO:0007669"/>
    <property type="project" value="TreeGrafter"/>
</dbReference>
<accession>A0A7Y3RML4</accession>
<dbReference type="PRINTS" id="PR00160">
    <property type="entry name" value="GLUTAREDOXIN"/>
</dbReference>
<dbReference type="SUPFAM" id="SSF52833">
    <property type="entry name" value="Thioredoxin-like"/>
    <property type="match status" value="1"/>
</dbReference>
<evidence type="ECO:0000313" key="9">
    <source>
        <dbReference type="EMBL" id="NNU16361.1"/>
    </source>
</evidence>
<evidence type="ECO:0000256" key="6">
    <source>
        <dbReference type="ARBA" id="ARBA00023284"/>
    </source>
</evidence>
<keyword evidence="3 7" id="KW-0813">Transport</keyword>
<keyword evidence="4 7" id="KW-0249">Electron transport</keyword>
<keyword evidence="5" id="KW-1015">Disulfide bond</keyword>
<sequence length="85" mass="9419">MAKVTVYTKMMCPYCIRALDVLKKKGAEIEDIPAAFDKAKKQEMIERSGGRMTFPQIFINDEHIGGCDDLLALDRAGKLDAKLAA</sequence>
<comment type="function">
    <text evidence="1 7">Has a glutathione-disulfide oxidoreductase activity in the presence of NADPH and glutathione reductase. Reduces low molecular weight disulfides and proteins.</text>
</comment>
<keyword evidence="6 7" id="KW-0676">Redox-active center</keyword>
<evidence type="ECO:0000256" key="4">
    <source>
        <dbReference type="ARBA" id="ARBA00022982"/>
    </source>
</evidence>
<dbReference type="Pfam" id="PF00462">
    <property type="entry name" value="Glutaredoxin"/>
    <property type="match status" value="1"/>
</dbReference>
<dbReference type="PANTHER" id="PTHR45694:SF18">
    <property type="entry name" value="GLUTAREDOXIN-1-RELATED"/>
    <property type="match status" value="1"/>
</dbReference>
<dbReference type="Gene3D" id="3.40.30.10">
    <property type="entry name" value="Glutaredoxin"/>
    <property type="match status" value="1"/>
</dbReference>
<comment type="similarity">
    <text evidence="2 7">Belongs to the glutaredoxin family.</text>
</comment>
<keyword evidence="7" id="KW-0963">Cytoplasm</keyword>
<dbReference type="GO" id="GO:0034599">
    <property type="term" value="P:cellular response to oxidative stress"/>
    <property type="evidence" value="ECO:0007669"/>
    <property type="project" value="TreeGrafter"/>
</dbReference>
<dbReference type="InterPro" id="IPR011900">
    <property type="entry name" value="GRX_bact"/>
</dbReference>
<dbReference type="PROSITE" id="PS51354">
    <property type="entry name" value="GLUTAREDOXIN_2"/>
    <property type="match status" value="1"/>
</dbReference>
<dbReference type="InterPro" id="IPR011767">
    <property type="entry name" value="GLR_AS"/>
</dbReference>
<dbReference type="PROSITE" id="PS00195">
    <property type="entry name" value="GLUTAREDOXIN_1"/>
    <property type="match status" value="1"/>
</dbReference>
<dbReference type="NCBIfam" id="TIGR02181">
    <property type="entry name" value="GRX_bact"/>
    <property type="match status" value="1"/>
</dbReference>